<dbReference type="PROSITE" id="PS50011">
    <property type="entry name" value="PROTEIN_KINASE_DOM"/>
    <property type="match status" value="1"/>
</dbReference>
<dbReference type="PANTHER" id="PTHR24363">
    <property type="entry name" value="SERINE/THREONINE PROTEIN KINASE"/>
    <property type="match status" value="1"/>
</dbReference>
<dbReference type="Gene3D" id="3.30.200.20">
    <property type="entry name" value="Phosphorylase Kinase, domain 1"/>
    <property type="match status" value="1"/>
</dbReference>
<evidence type="ECO:0000256" key="6">
    <source>
        <dbReference type="ARBA" id="ARBA00022840"/>
    </source>
</evidence>
<accession>A0AAU8JAX6</accession>
<dbReference type="PANTHER" id="PTHR24363:SF0">
    <property type="entry name" value="SERINE_THREONINE KINASE LIKE DOMAIN CONTAINING 1"/>
    <property type="match status" value="1"/>
</dbReference>
<evidence type="ECO:0000256" key="7">
    <source>
        <dbReference type="ARBA" id="ARBA00047899"/>
    </source>
</evidence>
<dbReference type="EMBL" id="CP159837">
    <property type="protein sequence ID" value="XCM35889.1"/>
    <property type="molecule type" value="Genomic_DNA"/>
</dbReference>
<feature type="compositionally biased region" description="Polar residues" evidence="10">
    <location>
        <begin position="422"/>
        <end position="436"/>
    </location>
</feature>
<dbReference type="SMART" id="SM00220">
    <property type="entry name" value="S_TKc"/>
    <property type="match status" value="1"/>
</dbReference>
<feature type="compositionally biased region" description="Polar residues" evidence="10">
    <location>
        <begin position="350"/>
        <end position="368"/>
    </location>
</feature>
<dbReference type="GO" id="GO:0004674">
    <property type="term" value="F:protein serine/threonine kinase activity"/>
    <property type="evidence" value="ECO:0007669"/>
    <property type="project" value="UniProtKB-KW"/>
</dbReference>
<keyword evidence="11" id="KW-0812">Transmembrane</keyword>
<feature type="region of interest" description="Disordered" evidence="10">
    <location>
        <begin position="341"/>
        <end position="478"/>
    </location>
</feature>
<comment type="catalytic activity">
    <reaction evidence="7">
        <text>L-threonyl-[protein] + ATP = O-phospho-L-threonyl-[protein] + ADP + H(+)</text>
        <dbReference type="Rhea" id="RHEA:46608"/>
        <dbReference type="Rhea" id="RHEA-COMP:11060"/>
        <dbReference type="Rhea" id="RHEA-COMP:11605"/>
        <dbReference type="ChEBI" id="CHEBI:15378"/>
        <dbReference type="ChEBI" id="CHEBI:30013"/>
        <dbReference type="ChEBI" id="CHEBI:30616"/>
        <dbReference type="ChEBI" id="CHEBI:61977"/>
        <dbReference type="ChEBI" id="CHEBI:456216"/>
        <dbReference type="EC" id="2.7.11.1"/>
    </reaction>
</comment>
<reference evidence="13" key="1">
    <citation type="submission" date="2024-07" db="EMBL/GenBank/DDBJ databases">
        <authorList>
            <person name="Kim Y.J."/>
            <person name="Jeong J.Y."/>
        </authorList>
    </citation>
    <scope>NUCLEOTIDE SEQUENCE</scope>
    <source>
        <strain evidence="13">GIHE-MW2</strain>
    </source>
</reference>
<dbReference type="InterPro" id="IPR017441">
    <property type="entry name" value="Protein_kinase_ATP_BS"/>
</dbReference>
<organism evidence="13">
    <name type="scientific">Planktothricoides raciborskii GIHE-MW2</name>
    <dbReference type="NCBI Taxonomy" id="2792601"/>
    <lineage>
        <taxon>Bacteria</taxon>
        <taxon>Bacillati</taxon>
        <taxon>Cyanobacteriota</taxon>
        <taxon>Cyanophyceae</taxon>
        <taxon>Oscillatoriophycideae</taxon>
        <taxon>Oscillatoriales</taxon>
        <taxon>Oscillatoriaceae</taxon>
        <taxon>Planktothricoides</taxon>
    </lineage>
</organism>
<evidence type="ECO:0000259" key="12">
    <source>
        <dbReference type="PROSITE" id="PS50011"/>
    </source>
</evidence>
<keyword evidence="2" id="KW-0723">Serine/threonine-protein kinase</keyword>
<proteinExistence type="predicted"/>
<evidence type="ECO:0000256" key="1">
    <source>
        <dbReference type="ARBA" id="ARBA00012513"/>
    </source>
</evidence>
<evidence type="ECO:0000256" key="3">
    <source>
        <dbReference type="ARBA" id="ARBA00022679"/>
    </source>
</evidence>
<name>A0AAU8JAX6_9CYAN</name>
<keyword evidence="5 13" id="KW-0418">Kinase</keyword>
<comment type="catalytic activity">
    <reaction evidence="8">
        <text>L-seryl-[protein] + ATP = O-phospho-L-seryl-[protein] + ADP + H(+)</text>
        <dbReference type="Rhea" id="RHEA:17989"/>
        <dbReference type="Rhea" id="RHEA-COMP:9863"/>
        <dbReference type="Rhea" id="RHEA-COMP:11604"/>
        <dbReference type="ChEBI" id="CHEBI:15378"/>
        <dbReference type="ChEBI" id="CHEBI:29999"/>
        <dbReference type="ChEBI" id="CHEBI:30616"/>
        <dbReference type="ChEBI" id="CHEBI:83421"/>
        <dbReference type="ChEBI" id="CHEBI:456216"/>
        <dbReference type="EC" id="2.7.11.1"/>
    </reaction>
</comment>
<dbReference type="EC" id="2.7.11.1" evidence="1"/>
<gene>
    <name evidence="13" type="ORF">ABWT76_004603</name>
</gene>
<evidence type="ECO:0000256" key="11">
    <source>
        <dbReference type="SAM" id="Phobius"/>
    </source>
</evidence>
<keyword evidence="11" id="KW-1133">Transmembrane helix</keyword>
<feature type="transmembrane region" description="Helical" evidence="11">
    <location>
        <begin position="312"/>
        <end position="335"/>
    </location>
</feature>
<dbReference type="InterPro" id="IPR011009">
    <property type="entry name" value="Kinase-like_dom_sf"/>
</dbReference>
<dbReference type="Pfam" id="PF00069">
    <property type="entry name" value="Pkinase"/>
    <property type="match status" value="1"/>
</dbReference>
<dbReference type="RefSeq" id="WP_054466102.1">
    <property type="nucleotide sequence ID" value="NZ_CP159837.1"/>
</dbReference>
<keyword evidence="4 9" id="KW-0547">Nucleotide-binding</keyword>
<dbReference type="GO" id="GO:0005524">
    <property type="term" value="F:ATP binding"/>
    <property type="evidence" value="ECO:0007669"/>
    <property type="project" value="UniProtKB-UniRule"/>
</dbReference>
<feature type="compositionally biased region" description="Low complexity" evidence="10">
    <location>
        <begin position="390"/>
        <end position="409"/>
    </location>
</feature>
<evidence type="ECO:0000256" key="10">
    <source>
        <dbReference type="SAM" id="MobiDB-lite"/>
    </source>
</evidence>
<sequence length="581" mass="64580">MTTRLLNNRYQIISALGSGGFGETFLAEDTQMPSRRRCVIKQLKPVTGDPQTYQLIKERFGREAAVLEQLGEKHNQIPKLYAYFELNGEFYLVQEWISGETITNKMQKSGQFSDCQVRDLLTSLLPVLDFVHNQKMLHRDIKPDNIIFRQIDGLPVLIDFGAVKETMNTVVTSSGGGVPSIAIGTPGFMPAEQAAGRPVYSSDLYALGMTGIYLLTGKMPQELETDSRTGQLLWRNYAPQVSPNLALVLDRAIRFNPGDRYHSASEMLNALQPQNQGNVASNMATVAVSPRYSYAGNSQTTTTNLSQSSKALWLPIAFVIVIIFSATFAGSFAIMQNRKASVSSSSSDSNNQPTVTDNSRWSDNPNSTGDRESNSPESNPTSVYPDATASTNNTSPQPTQSSPPETTPEIANIPPTPEKNPTVATQPQTQPETSNIPPNPEKIPPAETQPETQLEIPNDSSKTEANQPSEPIAKPSRSEAIRNYYNLINQRQYSATWDQLSPNFKATKSGSYQDYQGWWNQVNKVEVAKTNVREVNEDTALVNTELTYYMKDGRVSPERLEILLIWDADSQQWLIDETRRY</sequence>
<evidence type="ECO:0000256" key="5">
    <source>
        <dbReference type="ARBA" id="ARBA00022777"/>
    </source>
</evidence>
<feature type="binding site" evidence="9">
    <location>
        <position position="41"/>
    </location>
    <ligand>
        <name>ATP</name>
        <dbReference type="ChEBI" id="CHEBI:30616"/>
    </ligand>
</feature>
<dbReference type="InterPro" id="IPR000719">
    <property type="entry name" value="Prot_kinase_dom"/>
</dbReference>
<evidence type="ECO:0000256" key="2">
    <source>
        <dbReference type="ARBA" id="ARBA00022527"/>
    </source>
</evidence>
<evidence type="ECO:0000313" key="13">
    <source>
        <dbReference type="EMBL" id="XCM35889.1"/>
    </source>
</evidence>
<keyword evidence="11" id="KW-0472">Membrane</keyword>
<protein>
    <recommendedName>
        <fullName evidence="1">non-specific serine/threonine protein kinase</fullName>
        <ecNumber evidence="1">2.7.11.1</ecNumber>
    </recommendedName>
</protein>
<dbReference type="AlphaFoldDB" id="A0AAU8JAX6"/>
<dbReference type="CDD" id="cd14014">
    <property type="entry name" value="STKc_PknB_like"/>
    <property type="match status" value="1"/>
</dbReference>
<dbReference type="InterPro" id="IPR008271">
    <property type="entry name" value="Ser/Thr_kinase_AS"/>
</dbReference>
<dbReference type="PROSITE" id="PS00107">
    <property type="entry name" value="PROTEIN_KINASE_ATP"/>
    <property type="match status" value="1"/>
</dbReference>
<evidence type="ECO:0000256" key="9">
    <source>
        <dbReference type="PROSITE-ProRule" id="PRU10141"/>
    </source>
</evidence>
<dbReference type="PROSITE" id="PS00108">
    <property type="entry name" value="PROTEIN_KINASE_ST"/>
    <property type="match status" value="1"/>
</dbReference>
<feature type="domain" description="Protein kinase" evidence="12">
    <location>
        <begin position="10"/>
        <end position="272"/>
    </location>
</feature>
<dbReference type="SUPFAM" id="SSF56112">
    <property type="entry name" value="Protein kinase-like (PK-like)"/>
    <property type="match status" value="1"/>
</dbReference>
<feature type="compositionally biased region" description="Polar residues" evidence="10">
    <location>
        <begin position="458"/>
        <end position="469"/>
    </location>
</feature>
<evidence type="ECO:0000256" key="4">
    <source>
        <dbReference type="ARBA" id="ARBA00022741"/>
    </source>
</evidence>
<keyword evidence="6 9" id="KW-0067">ATP-binding</keyword>
<keyword evidence="3" id="KW-0808">Transferase</keyword>
<evidence type="ECO:0000256" key="8">
    <source>
        <dbReference type="ARBA" id="ARBA00048679"/>
    </source>
</evidence>
<dbReference type="Gene3D" id="1.10.510.10">
    <property type="entry name" value="Transferase(Phosphotransferase) domain 1"/>
    <property type="match status" value="1"/>
</dbReference>